<sequence>MKNHEGQTPLDIAAAEDVRCLLTDAMPPHALPPSAKASAVQPQCPSNMLGGSPLSALSLEALEAEIPAAMSLLSTQRAGHVREGSAASEPLAELTPHNKEFMQFLTNIGLGHLCELFEKEMITIDILAEMGHEELKQIGVSAYGHRHKLMKGIEKLLTGRAISSTLMPNTTGTVLVDLSPDDKEYLAVEEELQATIREHRDNGYAGGIFMRYNIIKIQKVRNRKLLERYCHRRKEVAEENHNQSNERMLFHGSPFINAIVQKGFDERHAYIGGMFGAGESAEAPTASSTTSGESAIPAVGSLGSGGQEQRRRIDATFLSKDTSHNGALSKDESAHEMTASSESAVPAAGSLGSGGQEQRRRIDTTFLSKDDRDQLQQKADEKTADLSSLSASEQKLQTLATTRYNTGPSTSAATYTVVDINIVNEFLRKTVCQKCGGNSVSISRGANDYGIVVQLSLECDSCGCLETKWSSRCMSTMAKSNPFVINILAACAVQSTGNGQTALNDLFSAMGISHRSLHHKTYQGHLKGSLNPAAMEACAKVFSNSASAVKELYKVLNFGNTGNIAVCFDSTWITRGHLSFDVGAVIELFSGYVLDFKVLSNFCLGCKHAPPKEDPGYSAWKENHVYQKNTDSKSCQIEPGAAVALFDRSLSRHGLLYTTILCDGGSRSFRALEEVKVYGYINVEKEDCIHHVQTRMGTALRNLIQKHKTEHGESLSGKGRLTDDLITKLTNYYGWALKSNMGNIDAEMSSIFCRQMLLCRVTLGKSFLQFSAMKMAHAPPGHHSVIGRPSVGGLSYPEYVVYRGEQAYPEYLISYQIEKPQDHVVLSS</sequence>
<evidence type="ECO:0000313" key="2">
    <source>
        <dbReference type="Proteomes" id="UP000821865"/>
    </source>
</evidence>
<name>A0ACB8E3S7_DERSI</name>
<dbReference type="EMBL" id="CM023470">
    <property type="protein sequence ID" value="KAH7981469.1"/>
    <property type="molecule type" value="Genomic_DNA"/>
</dbReference>
<proteinExistence type="predicted"/>
<dbReference type="Proteomes" id="UP000821865">
    <property type="component" value="Chromosome 1"/>
</dbReference>
<reference evidence="1" key="1">
    <citation type="submission" date="2020-05" db="EMBL/GenBank/DDBJ databases">
        <title>Large-scale comparative analyses of tick genomes elucidate their genetic diversity and vector capacities.</title>
        <authorList>
            <person name="Jia N."/>
            <person name="Wang J."/>
            <person name="Shi W."/>
            <person name="Du L."/>
            <person name="Sun Y."/>
            <person name="Zhan W."/>
            <person name="Jiang J."/>
            <person name="Wang Q."/>
            <person name="Zhang B."/>
            <person name="Ji P."/>
            <person name="Sakyi L.B."/>
            <person name="Cui X."/>
            <person name="Yuan T."/>
            <person name="Jiang B."/>
            <person name="Yang W."/>
            <person name="Lam T.T.-Y."/>
            <person name="Chang Q."/>
            <person name="Ding S."/>
            <person name="Wang X."/>
            <person name="Zhu J."/>
            <person name="Ruan X."/>
            <person name="Zhao L."/>
            <person name="Wei J."/>
            <person name="Que T."/>
            <person name="Du C."/>
            <person name="Cheng J."/>
            <person name="Dai P."/>
            <person name="Han X."/>
            <person name="Huang E."/>
            <person name="Gao Y."/>
            <person name="Liu J."/>
            <person name="Shao H."/>
            <person name="Ye R."/>
            <person name="Li L."/>
            <person name="Wei W."/>
            <person name="Wang X."/>
            <person name="Wang C."/>
            <person name="Yang T."/>
            <person name="Huo Q."/>
            <person name="Li W."/>
            <person name="Guo W."/>
            <person name="Chen H."/>
            <person name="Zhou L."/>
            <person name="Ni X."/>
            <person name="Tian J."/>
            <person name="Zhou Y."/>
            <person name="Sheng Y."/>
            <person name="Liu T."/>
            <person name="Pan Y."/>
            <person name="Xia L."/>
            <person name="Li J."/>
            <person name="Zhao F."/>
            <person name="Cao W."/>
        </authorList>
    </citation>
    <scope>NUCLEOTIDE SEQUENCE</scope>
    <source>
        <strain evidence="1">Dsil-2018</strain>
    </source>
</reference>
<keyword evidence="2" id="KW-1185">Reference proteome</keyword>
<protein>
    <submittedName>
        <fullName evidence="1">Uncharacterized protein</fullName>
    </submittedName>
</protein>
<accession>A0ACB8E3S7</accession>
<evidence type="ECO:0000313" key="1">
    <source>
        <dbReference type="EMBL" id="KAH7981469.1"/>
    </source>
</evidence>
<comment type="caution">
    <text evidence="1">The sequence shown here is derived from an EMBL/GenBank/DDBJ whole genome shotgun (WGS) entry which is preliminary data.</text>
</comment>
<gene>
    <name evidence="1" type="ORF">HPB49_024445</name>
</gene>
<organism evidence="1 2">
    <name type="scientific">Dermacentor silvarum</name>
    <name type="common">Tick</name>
    <dbReference type="NCBI Taxonomy" id="543639"/>
    <lineage>
        <taxon>Eukaryota</taxon>
        <taxon>Metazoa</taxon>
        <taxon>Ecdysozoa</taxon>
        <taxon>Arthropoda</taxon>
        <taxon>Chelicerata</taxon>
        <taxon>Arachnida</taxon>
        <taxon>Acari</taxon>
        <taxon>Parasitiformes</taxon>
        <taxon>Ixodida</taxon>
        <taxon>Ixodoidea</taxon>
        <taxon>Ixodidae</taxon>
        <taxon>Rhipicephalinae</taxon>
        <taxon>Dermacentor</taxon>
    </lineage>
</organism>